<dbReference type="RefSeq" id="WP_098799281.1">
    <property type="nucleotide sequence ID" value="NZ_CP095550.1"/>
</dbReference>
<sequence>MNRQERKNMIEFIERMKEIDKDSLLYMTDADIEHIYSTVYNNCLEHAE</sequence>
<dbReference type="EMBL" id="JBHUIK010000008">
    <property type="protein sequence ID" value="MFD2216626.1"/>
    <property type="molecule type" value="Genomic_DNA"/>
</dbReference>
<evidence type="ECO:0000313" key="2">
    <source>
        <dbReference type="Proteomes" id="UP001597318"/>
    </source>
</evidence>
<dbReference type="InterPro" id="IPR049615">
    <property type="entry name" value="BH0509-like"/>
</dbReference>
<comment type="caution">
    <text evidence="1">The sequence shown here is derived from an EMBL/GenBank/DDBJ whole genome shotgun (WGS) entry which is preliminary data.</text>
</comment>
<name>A0ABW5C6B6_9BACI</name>
<gene>
    <name evidence="1" type="ORF">ACFSKK_23405</name>
</gene>
<evidence type="ECO:0000313" key="1">
    <source>
        <dbReference type="EMBL" id="MFD2216626.1"/>
    </source>
</evidence>
<proteinExistence type="predicted"/>
<protein>
    <submittedName>
        <fullName evidence="1">BH0509 family protein</fullName>
    </submittedName>
</protein>
<organism evidence="1 2">
    <name type="scientific">Metabacillus endolithicus</name>
    <dbReference type="NCBI Taxonomy" id="1535204"/>
    <lineage>
        <taxon>Bacteria</taxon>
        <taxon>Bacillati</taxon>
        <taxon>Bacillota</taxon>
        <taxon>Bacilli</taxon>
        <taxon>Bacillales</taxon>
        <taxon>Bacillaceae</taxon>
        <taxon>Metabacillus</taxon>
    </lineage>
</organism>
<dbReference type="Proteomes" id="UP001597318">
    <property type="component" value="Unassembled WGS sequence"/>
</dbReference>
<dbReference type="NCBIfam" id="NF033562">
    <property type="entry name" value="BH0509_fam"/>
    <property type="match status" value="1"/>
</dbReference>
<reference evidence="2" key="1">
    <citation type="journal article" date="2019" name="Int. J. Syst. Evol. Microbiol.">
        <title>The Global Catalogue of Microorganisms (GCM) 10K type strain sequencing project: providing services to taxonomists for standard genome sequencing and annotation.</title>
        <authorList>
            <consortium name="The Broad Institute Genomics Platform"/>
            <consortium name="The Broad Institute Genome Sequencing Center for Infectious Disease"/>
            <person name="Wu L."/>
            <person name="Ma J."/>
        </authorList>
    </citation>
    <scope>NUCLEOTIDE SEQUENCE [LARGE SCALE GENOMIC DNA]</scope>
    <source>
        <strain evidence="2">CGMCC 1.15474</strain>
    </source>
</reference>
<keyword evidence="2" id="KW-1185">Reference proteome</keyword>
<accession>A0ABW5C6B6</accession>